<comment type="caution">
    <text evidence="1">The sequence shown here is derived from an EMBL/GenBank/DDBJ whole genome shotgun (WGS) entry which is preliminary data.</text>
</comment>
<evidence type="ECO:0000313" key="1">
    <source>
        <dbReference type="EMBL" id="KAH3848910.1"/>
    </source>
</evidence>
<keyword evidence="2" id="KW-1185">Reference proteome</keyword>
<reference evidence="1" key="1">
    <citation type="journal article" date="2019" name="bioRxiv">
        <title>The Genome of the Zebra Mussel, Dreissena polymorpha: A Resource for Invasive Species Research.</title>
        <authorList>
            <person name="McCartney M.A."/>
            <person name="Auch B."/>
            <person name="Kono T."/>
            <person name="Mallez S."/>
            <person name="Zhang Y."/>
            <person name="Obille A."/>
            <person name="Becker A."/>
            <person name="Abrahante J.E."/>
            <person name="Garbe J."/>
            <person name="Badalamenti J.P."/>
            <person name="Herman A."/>
            <person name="Mangelson H."/>
            <person name="Liachko I."/>
            <person name="Sullivan S."/>
            <person name="Sone E.D."/>
            <person name="Koren S."/>
            <person name="Silverstein K.A.T."/>
            <person name="Beckman K.B."/>
            <person name="Gohl D.M."/>
        </authorList>
    </citation>
    <scope>NUCLEOTIDE SEQUENCE</scope>
    <source>
        <strain evidence="1">Duluth1</strain>
        <tissue evidence="1">Whole animal</tissue>
    </source>
</reference>
<protein>
    <submittedName>
        <fullName evidence="1">Uncharacterized protein</fullName>
    </submittedName>
</protein>
<organism evidence="1 2">
    <name type="scientific">Dreissena polymorpha</name>
    <name type="common">Zebra mussel</name>
    <name type="synonym">Mytilus polymorpha</name>
    <dbReference type="NCBI Taxonomy" id="45954"/>
    <lineage>
        <taxon>Eukaryota</taxon>
        <taxon>Metazoa</taxon>
        <taxon>Spiralia</taxon>
        <taxon>Lophotrochozoa</taxon>
        <taxon>Mollusca</taxon>
        <taxon>Bivalvia</taxon>
        <taxon>Autobranchia</taxon>
        <taxon>Heteroconchia</taxon>
        <taxon>Euheterodonta</taxon>
        <taxon>Imparidentia</taxon>
        <taxon>Neoheterodontei</taxon>
        <taxon>Myida</taxon>
        <taxon>Dreissenoidea</taxon>
        <taxon>Dreissenidae</taxon>
        <taxon>Dreissena</taxon>
    </lineage>
</organism>
<dbReference type="Proteomes" id="UP000828390">
    <property type="component" value="Unassembled WGS sequence"/>
</dbReference>
<evidence type="ECO:0000313" key="2">
    <source>
        <dbReference type="Proteomes" id="UP000828390"/>
    </source>
</evidence>
<dbReference type="AlphaFoldDB" id="A0A9D4R0K9"/>
<dbReference type="EMBL" id="JAIWYP010000003">
    <property type="protein sequence ID" value="KAH3848910.1"/>
    <property type="molecule type" value="Genomic_DNA"/>
</dbReference>
<accession>A0A9D4R0K9</accession>
<proteinExistence type="predicted"/>
<sequence>MRTSIQTDIENCNQSIKNITGLKEVWLRRKDKSKALKFIKYRKCRDQTLKTEAVLQSMTTKNEMTLTFNPDTTIKQTLSILSGLGQILSNLHHSSHVTKPSSIWDPNQVIKVTSSKKYKVRVKNDSYECHITGICETAAGQLLLTDLRNNNVKLLDQT</sequence>
<gene>
    <name evidence="1" type="ORF">DPMN_091294</name>
</gene>
<name>A0A9D4R0K9_DREPO</name>
<reference evidence="1" key="2">
    <citation type="submission" date="2020-11" db="EMBL/GenBank/DDBJ databases">
        <authorList>
            <person name="McCartney M.A."/>
            <person name="Auch B."/>
            <person name="Kono T."/>
            <person name="Mallez S."/>
            <person name="Becker A."/>
            <person name="Gohl D.M."/>
            <person name="Silverstein K.A.T."/>
            <person name="Koren S."/>
            <person name="Bechman K.B."/>
            <person name="Herman A."/>
            <person name="Abrahante J.E."/>
            <person name="Garbe J."/>
        </authorList>
    </citation>
    <scope>NUCLEOTIDE SEQUENCE</scope>
    <source>
        <strain evidence="1">Duluth1</strain>
        <tissue evidence="1">Whole animal</tissue>
    </source>
</reference>